<dbReference type="AlphaFoldDB" id="A0A380WC76"/>
<protein>
    <submittedName>
        <fullName evidence="1">Uncharacterized protein</fullName>
    </submittedName>
</protein>
<dbReference type="Proteomes" id="UP000254343">
    <property type="component" value="Unassembled WGS sequence"/>
</dbReference>
<proteinExistence type="predicted"/>
<name>A0A380WC76_AFIFE</name>
<gene>
    <name evidence="1" type="ORF">NCTC12722_03641</name>
</gene>
<accession>A0A380WC76</accession>
<organism evidence="1 2">
    <name type="scientific">Afipia felis</name>
    <name type="common">Cat scratch disease bacillus</name>
    <dbReference type="NCBI Taxonomy" id="1035"/>
    <lineage>
        <taxon>Bacteria</taxon>
        <taxon>Pseudomonadati</taxon>
        <taxon>Pseudomonadota</taxon>
        <taxon>Alphaproteobacteria</taxon>
        <taxon>Hyphomicrobiales</taxon>
        <taxon>Nitrobacteraceae</taxon>
        <taxon>Afipia</taxon>
    </lineage>
</organism>
<reference evidence="1 2" key="1">
    <citation type="submission" date="2018-06" db="EMBL/GenBank/DDBJ databases">
        <authorList>
            <consortium name="Pathogen Informatics"/>
            <person name="Doyle S."/>
        </authorList>
    </citation>
    <scope>NUCLEOTIDE SEQUENCE [LARGE SCALE GENOMIC DNA]</scope>
    <source>
        <strain evidence="1 2">NCTC12722</strain>
    </source>
</reference>
<sequence>MRPDKSKAILLVASFAWHGMPVDVAVPAGAAIKEKALAWLQHFYAEQKRLLIFKIDEEWYAFGPPAFQHDIRSRLQRGETLWNN</sequence>
<evidence type="ECO:0000313" key="1">
    <source>
        <dbReference type="EMBL" id="SUU86416.1"/>
    </source>
</evidence>
<evidence type="ECO:0000313" key="2">
    <source>
        <dbReference type="Proteomes" id="UP000254343"/>
    </source>
</evidence>
<dbReference type="EMBL" id="UIGB01000001">
    <property type="protein sequence ID" value="SUU86416.1"/>
    <property type="molecule type" value="Genomic_DNA"/>
</dbReference>